<accession>A0A852R1C1</accession>
<evidence type="ECO:0000259" key="1">
    <source>
        <dbReference type="Pfam" id="PF13761"/>
    </source>
</evidence>
<evidence type="ECO:0000313" key="2">
    <source>
        <dbReference type="EMBL" id="NYD27391.1"/>
    </source>
</evidence>
<reference evidence="2 3" key="1">
    <citation type="submission" date="2020-07" db="EMBL/GenBank/DDBJ databases">
        <title>Sequencing the genomes of 1000 actinobacteria strains.</title>
        <authorList>
            <person name="Klenk H.-P."/>
        </authorList>
    </citation>
    <scope>NUCLEOTIDE SEQUENCE [LARGE SCALE GENOMIC DNA]</scope>
    <source>
        <strain evidence="2 3">DSM 17380</strain>
    </source>
</reference>
<dbReference type="AlphaFoldDB" id="A0A852R1C1"/>
<name>A0A852R1C1_9MICO</name>
<proteinExistence type="predicted"/>
<protein>
    <recommendedName>
        <fullName evidence="1">DUF4166 domain-containing protein</fullName>
    </recommendedName>
</protein>
<dbReference type="RefSeq" id="WP_185987318.1">
    <property type="nucleotide sequence ID" value="NZ_BAAALZ010000001.1"/>
</dbReference>
<comment type="caution">
    <text evidence="2">The sequence shown here is derived from an EMBL/GenBank/DDBJ whole genome shotgun (WGS) entry which is preliminary data.</text>
</comment>
<feature type="domain" description="DUF4166" evidence="1">
    <location>
        <begin position="30"/>
        <end position="228"/>
    </location>
</feature>
<dbReference type="Proteomes" id="UP000586095">
    <property type="component" value="Unassembled WGS sequence"/>
</dbReference>
<dbReference type="Pfam" id="PF13761">
    <property type="entry name" value="DUF4166"/>
    <property type="match status" value="1"/>
</dbReference>
<evidence type="ECO:0000313" key="3">
    <source>
        <dbReference type="Proteomes" id="UP000586095"/>
    </source>
</evidence>
<dbReference type="EMBL" id="JACCBD010000001">
    <property type="protein sequence ID" value="NYD27391.1"/>
    <property type="molecule type" value="Genomic_DNA"/>
</dbReference>
<organism evidence="2 3">
    <name type="scientific">Leucobacter aridicollis</name>
    <dbReference type="NCBI Taxonomy" id="283878"/>
    <lineage>
        <taxon>Bacteria</taxon>
        <taxon>Bacillati</taxon>
        <taxon>Actinomycetota</taxon>
        <taxon>Actinomycetes</taxon>
        <taxon>Micrococcales</taxon>
        <taxon>Microbacteriaceae</taxon>
        <taxon>Leucobacter</taxon>
    </lineage>
</organism>
<keyword evidence="3" id="KW-1185">Reference proteome</keyword>
<gene>
    <name evidence="2" type="ORF">BJ960_002194</name>
</gene>
<dbReference type="InterPro" id="IPR025311">
    <property type="entry name" value="DUF4166"/>
</dbReference>
<sequence>MTGQRHLAAGAPVPGGSVFLRALGREASRLHPEVYRYVSGSGVVGQAVDLEGVFDVAGSRLRRLNLLARPIVGPGLLVTAFERDVPFRVANRPGLESVRGRAVGAGARAGRQELGLHAERTFEFRSGGQSFVDVLLVGDAPGTLRNLLGECRRVELELRCTVTDRGRLRLESGRAWLRFGRLRVRLPRLLSVQAVVEDGFDEATGRNTVDARVGSPILGTVLEYRGSFRQAPRP</sequence>